<comment type="similarity">
    <text evidence="2 5">Belongs to the RecX family.</text>
</comment>
<keyword evidence="10" id="KW-1185">Reference proteome</keyword>
<evidence type="ECO:0000259" key="6">
    <source>
        <dbReference type="Pfam" id="PF02631"/>
    </source>
</evidence>
<protein>
    <recommendedName>
        <fullName evidence="3 5">Regulatory protein RecX</fullName>
    </recommendedName>
</protein>
<feature type="domain" description="RecX second three-helical" evidence="6">
    <location>
        <begin position="110"/>
        <end position="151"/>
    </location>
</feature>
<comment type="subcellular location">
    <subcellularLocation>
        <location evidence="1 5">Cytoplasm</location>
    </subcellularLocation>
</comment>
<proteinExistence type="inferred from homology"/>
<dbReference type="InterPro" id="IPR003783">
    <property type="entry name" value="Regulatory_RecX"/>
</dbReference>
<evidence type="ECO:0000256" key="1">
    <source>
        <dbReference type="ARBA" id="ARBA00004496"/>
    </source>
</evidence>
<feature type="domain" description="RecX first three-helical" evidence="8">
    <location>
        <begin position="64"/>
        <end position="103"/>
    </location>
</feature>
<dbReference type="Pfam" id="PF21982">
    <property type="entry name" value="RecX_HTH1"/>
    <property type="match status" value="1"/>
</dbReference>
<keyword evidence="4 5" id="KW-0963">Cytoplasm</keyword>
<dbReference type="AlphaFoldDB" id="A0A178MD98"/>
<dbReference type="PANTHER" id="PTHR33602:SF1">
    <property type="entry name" value="REGULATORY PROTEIN RECX FAMILY PROTEIN"/>
    <property type="match status" value="1"/>
</dbReference>
<dbReference type="RefSeq" id="WP_066786670.1">
    <property type="nucleotide sequence ID" value="NZ_LWQS01000049.1"/>
</dbReference>
<dbReference type="GO" id="GO:0005737">
    <property type="term" value="C:cytoplasm"/>
    <property type="evidence" value="ECO:0007669"/>
    <property type="project" value="UniProtKB-SubCell"/>
</dbReference>
<dbReference type="Gene3D" id="1.10.10.10">
    <property type="entry name" value="Winged helix-like DNA-binding domain superfamily/Winged helix DNA-binding domain"/>
    <property type="match status" value="2"/>
</dbReference>
<evidence type="ECO:0000256" key="3">
    <source>
        <dbReference type="ARBA" id="ARBA00018111"/>
    </source>
</evidence>
<name>A0A178MD98_9CHLR</name>
<reference evidence="9 10" key="1">
    <citation type="submission" date="2016-04" db="EMBL/GenBank/DDBJ databases">
        <title>Chloroflexus islandicus sp. nov., a thermophilic filamentous anoxygenic phototrophic bacterium from geyser Strokkur (Iceland).</title>
        <authorList>
            <person name="Gaisin V.A."/>
            <person name="Kalashnikov A.M."/>
            <person name="Sukhacheva M.V."/>
            <person name="Grouzdev D.S."/>
            <person name="Ivanov T.M."/>
            <person name="Kuznetsov B."/>
            <person name="Gorlenko V.M."/>
        </authorList>
    </citation>
    <scope>NUCLEOTIDE SEQUENCE [LARGE SCALE GENOMIC DNA]</scope>
    <source>
        <strain evidence="10">isl-2</strain>
    </source>
</reference>
<comment type="function">
    <text evidence="5">Modulates RecA activity.</text>
</comment>
<comment type="caution">
    <text evidence="9">The sequence shown here is derived from an EMBL/GenBank/DDBJ whole genome shotgun (WGS) entry which is preliminary data.</text>
</comment>
<gene>
    <name evidence="5" type="primary">recX</name>
    <name evidence="9" type="ORF">A6A03_01765</name>
</gene>
<dbReference type="Proteomes" id="UP000078287">
    <property type="component" value="Unassembled WGS sequence"/>
</dbReference>
<sequence>MPAGTITALRQQSNDPQRVNVFIDGEFALGISLNTLVRERLAVGVQLDEAAWERLVASEQADQALQKALQQLERRPRSTAEVQRYLQRKGFDEATCARVIARLHELGLLNDAEFASRWVANRRALRPRGDRALRAELRHKGIAPAIIDEALAAEDDGTNERERAEAVARAVLPRYARVADWAAFQRRFGGYLLRRGFAADLIRPILARLWRELHPEADGPDW</sequence>
<evidence type="ECO:0000256" key="4">
    <source>
        <dbReference type="ARBA" id="ARBA00022490"/>
    </source>
</evidence>
<dbReference type="STRING" id="1707952.A6A03_01765"/>
<accession>A0A178MD98</accession>
<dbReference type="InterPro" id="IPR053924">
    <property type="entry name" value="RecX_HTH_2nd"/>
</dbReference>
<dbReference type="EMBL" id="LWQS01000049">
    <property type="protein sequence ID" value="OAN46008.1"/>
    <property type="molecule type" value="Genomic_DNA"/>
</dbReference>
<dbReference type="Pfam" id="PF02631">
    <property type="entry name" value="RecX_HTH2"/>
    <property type="match status" value="1"/>
</dbReference>
<dbReference type="Pfam" id="PF21981">
    <property type="entry name" value="RecX_HTH3"/>
    <property type="match status" value="1"/>
</dbReference>
<dbReference type="OrthoDB" id="5421057at2"/>
<organism evidence="9 10">
    <name type="scientific">Chloroflexus islandicus</name>
    <dbReference type="NCBI Taxonomy" id="1707952"/>
    <lineage>
        <taxon>Bacteria</taxon>
        <taxon>Bacillati</taxon>
        <taxon>Chloroflexota</taxon>
        <taxon>Chloroflexia</taxon>
        <taxon>Chloroflexales</taxon>
        <taxon>Chloroflexineae</taxon>
        <taxon>Chloroflexaceae</taxon>
        <taxon>Chloroflexus</taxon>
    </lineage>
</organism>
<dbReference type="GO" id="GO:0006282">
    <property type="term" value="P:regulation of DNA repair"/>
    <property type="evidence" value="ECO:0007669"/>
    <property type="project" value="UniProtKB-UniRule"/>
</dbReference>
<evidence type="ECO:0000256" key="2">
    <source>
        <dbReference type="ARBA" id="ARBA00009695"/>
    </source>
</evidence>
<evidence type="ECO:0000259" key="8">
    <source>
        <dbReference type="Pfam" id="PF21982"/>
    </source>
</evidence>
<dbReference type="PANTHER" id="PTHR33602">
    <property type="entry name" value="REGULATORY PROTEIN RECX FAMILY PROTEIN"/>
    <property type="match status" value="1"/>
</dbReference>
<dbReference type="HAMAP" id="MF_01114">
    <property type="entry name" value="RecX"/>
    <property type="match status" value="1"/>
</dbReference>
<feature type="domain" description="RecX third three-helical" evidence="7">
    <location>
        <begin position="160"/>
        <end position="205"/>
    </location>
</feature>
<evidence type="ECO:0000313" key="9">
    <source>
        <dbReference type="EMBL" id="OAN46008.1"/>
    </source>
</evidence>
<evidence type="ECO:0000313" key="10">
    <source>
        <dbReference type="Proteomes" id="UP000078287"/>
    </source>
</evidence>
<evidence type="ECO:0000256" key="5">
    <source>
        <dbReference type="HAMAP-Rule" id="MF_01114"/>
    </source>
</evidence>
<dbReference type="InterPro" id="IPR036388">
    <property type="entry name" value="WH-like_DNA-bd_sf"/>
</dbReference>
<dbReference type="InterPro" id="IPR053925">
    <property type="entry name" value="RecX_HTH_3rd"/>
</dbReference>
<evidence type="ECO:0000259" key="7">
    <source>
        <dbReference type="Pfam" id="PF21981"/>
    </source>
</evidence>
<dbReference type="InterPro" id="IPR053926">
    <property type="entry name" value="RecX_HTH_1st"/>
</dbReference>